<dbReference type="InParanoid" id="A0A482WL34"/>
<dbReference type="PANTHER" id="PTHR15136">
    <property type="entry name" value="STROMAL INTERACTION MOLECULE HOMOLOG"/>
    <property type="match status" value="1"/>
</dbReference>
<dbReference type="SMR" id="A0A482WL34"/>
<gene>
    <name evidence="3" type="ORF">LSTR_LSTR014792</name>
</gene>
<evidence type="ECO:0000256" key="1">
    <source>
        <dbReference type="SAM" id="MobiDB-lite"/>
    </source>
</evidence>
<dbReference type="Pfam" id="PF25578">
    <property type="entry name" value="EF-hand_STIM1"/>
    <property type="match status" value="1"/>
</dbReference>
<feature type="region of interest" description="Disordered" evidence="1">
    <location>
        <begin position="161"/>
        <end position="180"/>
    </location>
</feature>
<dbReference type="PROSITE" id="PS50105">
    <property type="entry name" value="SAM_DOMAIN"/>
    <property type="match status" value="1"/>
</dbReference>
<dbReference type="FunFam" id="1.10.150.50:FF:000009">
    <property type="entry name" value="Stromal interaction molecule 1"/>
    <property type="match status" value="1"/>
</dbReference>
<dbReference type="OrthoDB" id="9986177at2759"/>
<dbReference type="CDD" id="cd09504">
    <property type="entry name" value="SAM_STIM-1_2-like"/>
    <property type="match status" value="1"/>
</dbReference>
<comment type="caution">
    <text evidence="3">The sequence shown here is derived from an EMBL/GenBank/DDBJ whole genome shotgun (WGS) entry which is preliminary data.</text>
</comment>
<keyword evidence="4" id="KW-1185">Reference proteome</keyword>
<dbReference type="GO" id="GO:0005246">
    <property type="term" value="F:calcium channel regulator activity"/>
    <property type="evidence" value="ECO:0007669"/>
    <property type="project" value="InterPro"/>
</dbReference>
<dbReference type="InterPro" id="IPR001660">
    <property type="entry name" value="SAM"/>
</dbReference>
<evidence type="ECO:0000313" key="4">
    <source>
        <dbReference type="Proteomes" id="UP000291343"/>
    </source>
</evidence>
<evidence type="ECO:0000313" key="3">
    <source>
        <dbReference type="EMBL" id="RZF34030.1"/>
    </source>
</evidence>
<dbReference type="InterPro" id="IPR037608">
    <property type="entry name" value="STIM1/2"/>
</dbReference>
<dbReference type="AlphaFoldDB" id="A0A482WL34"/>
<feature type="compositionally biased region" description="Basic and acidic residues" evidence="1">
    <location>
        <begin position="170"/>
        <end position="180"/>
    </location>
</feature>
<dbReference type="GO" id="GO:0005509">
    <property type="term" value="F:calcium ion binding"/>
    <property type="evidence" value="ECO:0007669"/>
    <property type="project" value="TreeGrafter"/>
</dbReference>
<dbReference type="SMART" id="SM00454">
    <property type="entry name" value="SAM"/>
    <property type="match status" value="1"/>
</dbReference>
<organism evidence="3 4">
    <name type="scientific">Laodelphax striatellus</name>
    <name type="common">Small brown planthopper</name>
    <name type="synonym">Delphax striatella</name>
    <dbReference type="NCBI Taxonomy" id="195883"/>
    <lineage>
        <taxon>Eukaryota</taxon>
        <taxon>Metazoa</taxon>
        <taxon>Ecdysozoa</taxon>
        <taxon>Arthropoda</taxon>
        <taxon>Hexapoda</taxon>
        <taxon>Insecta</taxon>
        <taxon>Pterygota</taxon>
        <taxon>Neoptera</taxon>
        <taxon>Paraneoptera</taxon>
        <taxon>Hemiptera</taxon>
        <taxon>Auchenorrhyncha</taxon>
        <taxon>Fulgoroidea</taxon>
        <taxon>Delphacidae</taxon>
        <taxon>Criomorphinae</taxon>
        <taxon>Laodelphax</taxon>
    </lineage>
</organism>
<dbReference type="Gene3D" id="1.10.238.180">
    <property type="match status" value="1"/>
</dbReference>
<dbReference type="STRING" id="195883.A0A482WL34"/>
<dbReference type="GO" id="GO:0005886">
    <property type="term" value="C:plasma membrane"/>
    <property type="evidence" value="ECO:0007669"/>
    <property type="project" value="TreeGrafter"/>
</dbReference>
<dbReference type="Pfam" id="PF07647">
    <property type="entry name" value="SAM_2"/>
    <property type="match status" value="1"/>
</dbReference>
<reference evidence="3 4" key="1">
    <citation type="journal article" date="2017" name="Gigascience">
        <title>Genome sequence of the small brown planthopper, Laodelphax striatellus.</title>
        <authorList>
            <person name="Zhu J."/>
            <person name="Jiang F."/>
            <person name="Wang X."/>
            <person name="Yang P."/>
            <person name="Bao Y."/>
            <person name="Zhao W."/>
            <person name="Wang W."/>
            <person name="Lu H."/>
            <person name="Wang Q."/>
            <person name="Cui N."/>
            <person name="Li J."/>
            <person name="Chen X."/>
            <person name="Luo L."/>
            <person name="Yu J."/>
            <person name="Kang L."/>
            <person name="Cui F."/>
        </authorList>
    </citation>
    <scope>NUCLEOTIDE SEQUENCE [LARGE SCALE GENOMIC DNA]</scope>
    <source>
        <strain evidence="3">Lst14</strain>
    </source>
</reference>
<accession>A0A482WL34</accession>
<dbReference type="InterPro" id="IPR013761">
    <property type="entry name" value="SAM/pointed_sf"/>
</dbReference>
<dbReference type="EMBL" id="QKKF02032919">
    <property type="protein sequence ID" value="RZF34030.1"/>
    <property type="molecule type" value="Genomic_DNA"/>
</dbReference>
<dbReference type="InterPro" id="IPR057835">
    <property type="entry name" value="EF-hand_STIM1/2"/>
</dbReference>
<sequence>MPSNGLLFLREELKYEDGAERRQRAFHKNDDMHISVKELWEAWLRSEVHNWTVEQTTEWLTSSVELPQYVPVFIVNRVTGASLPRLAASNMQFMTNVLGIKDPIHKQKIALKAMDVVLFGPPKGFEALARPCAGLSSPYHASEEWSTEFLFRDLYGVPAAQSEHGTQQQGDEKVRSSSNL</sequence>
<evidence type="ECO:0000259" key="2">
    <source>
        <dbReference type="PROSITE" id="PS50105"/>
    </source>
</evidence>
<protein>
    <recommendedName>
        <fullName evidence="2">SAM domain-containing protein</fullName>
    </recommendedName>
</protein>
<proteinExistence type="predicted"/>
<dbReference type="Gene3D" id="1.10.150.50">
    <property type="entry name" value="Transcription Factor, Ets-1"/>
    <property type="match status" value="1"/>
</dbReference>
<dbReference type="SUPFAM" id="SSF47769">
    <property type="entry name" value="SAM/Pointed domain"/>
    <property type="match status" value="1"/>
</dbReference>
<dbReference type="GO" id="GO:0005783">
    <property type="term" value="C:endoplasmic reticulum"/>
    <property type="evidence" value="ECO:0007669"/>
    <property type="project" value="TreeGrafter"/>
</dbReference>
<dbReference type="Proteomes" id="UP000291343">
    <property type="component" value="Unassembled WGS sequence"/>
</dbReference>
<name>A0A482WL34_LAOST</name>
<dbReference type="PANTHER" id="PTHR15136:SF5">
    <property type="entry name" value="STROMAL INTERACTION MOLECULE HOMOLOG"/>
    <property type="match status" value="1"/>
</dbReference>
<dbReference type="GO" id="GO:0002115">
    <property type="term" value="P:store-operated calcium entry"/>
    <property type="evidence" value="ECO:0007669"/>
    <property type="project" value="TreeGrafter"/>
</dbReference>
<feature type="domain" description="SAM" evidence="2">
    <location>
        <begin position="51"/>
        <end position="109"/>
    </location>
</feature>
<dbReference type="GO" id="GO:0006874">
    <property type="term" value="P:intracellular calcium ion homeostasis"/>
    <property type="evidence" value="ECO:0007669"/>
    <property type="project" value="TreeGrafter"/>
</dbReference>